<evidence type="ECO:0000313" key="2">
    <source>
        <dbReference type="Proteomes" id="UP001596030"/>
    </source>
</evidence>
<reference evidence="2" key="1">
    <citation type="journal article" date="2019" name="Int. J. Syst. Evol. Microbiol.">
        <title>The Global Catalogue of Microorganisms (GCM) 10K type strain sequencing project: providing services to taxonomists for standard genome sequencing and annotation.</title>
        <authorList>
            <consortium name="The Broad Institute Genomics Platform"/>
            <consortium name="The Broad Institute Genome Sequencing Center for Infectious Disease"/>
            <person name="Wu L."/>
            <person name="Ma J."/>
        </authorList>
    </citation>
    <scope>NUCLEOTIDE SEQUENCE [LARGE SCALE GENOMIC DNA]</scope>
    <source>
        <strain evidence="2">CGMCC 1.12121</strain>
    </source>
</reference>
<organism evidence="1 2">
    <name type="scientific">Chromohalobacter sarecensis</name>
    <dbReference type="NCBI Taxonomy" id="245294"/>
    <lineage>
        <taxon>Bacteria</taxon>
        <taxon>Pseudomonadati</taxon>
        <taxon>Pseudomonadota</taxon>
        <taxon>Gammaproteobacteria</taxon>
        <taxon>Oceanospirillales</taxon>
        <taxon>Halomonadaceae</taxon>
        <taxon>Chromohalobacter</taxon>
    </lineage>
</organism>
<protein>
    <recommendedName>
        <fullName evidence="3">DUF4123 domain-containing protein</fullName>
    </recommendedName>
</protein>
<name>A0ABV9D2H5_9GAMM</name>
<proteinExistence type="predicted"/>
<accession>A0ABV9D2H5</accession>
<dbReference type="EMBL" id="JBHSEU010000019">
    <property type="protein sequence ID" value="MFC4539335.1"/>
    <property type="molecule type" value="Genomic_DNA"/>
</dbReference>
<gene>
    <name evidence="1" type="ORF">ACFO0U_11150</name>
</gene>
<keyword evidence="2" id="KW-1185">Reference proteome</keyword>
<evidence type="ECO:0000313" key="1">
    <source>
        <dbReference type="EMBL" id="MFC4539335.1"/>
    </source>
</evidence>
<sequence>MSVLIEPSRGRMNDAMLTAEALHQFDYALINPLVVQARDWDDLPVRALETSPAPARPHRLPQLVDLDALPDERYDDLIDRARRYRKRGALFFSAVMAGKANVDDTAYHLRRQLLQRRPGDRRYHWFRYYDPLVFRHLTWLLTPKQLARLMGPLDQWSWFDVQGRSYTLKRPEITISIDWMELTRAQWSSIDRFAALNRCLRRLATIAPDWPQDATHWQWLDDIMRYAEASFDLSVDDQQCLAERAARHLPDLAIQDLVQRLLNLVTRRFPDVAGRLDRLSDAEWNPLISELKEWT</sequence>
<evidence type="ECO:0008006" key="3">
    <source>
        <dbReference type="Google" id="ProtNLM"/>
    </source>
</evidence>
<comment type="caution">
    <text evidence="1">The sequence shown here is derived from an EMBL/GenBank/DDBJ whole genome shotgun (WGS) entry which is preliminary data.</text>
</comment>
<dbReference type="Proteomes" id="UP001596030">
    <property type="component" value="Unassembled WGS sequence"/>
</dbReference>